<keyword evidence="11" id="KW-0695">RNA-directed DNA polymerase</keyword>
<evidence type="ECO:0000256" key="13">
    <source>
        <dbReference type="ARBA" id="ARBA00025590"/>
    </source>
</evidence>
<feature type="compositionally biased region" description="Basic and acidic residues" evidence="15">
    <location>
        <begin position="1556"/>
        <end position="1570"/>
    </location>
</feature>
<evidence type="ECO:0000256" key="15">
    <source>
        <dbReference type="SAM" id="MobiDB-lite"/>
    </source>
</evidence>
<dbReference type="CDD" id="cd01647">
    <property type="entry name" value="RT_LTR"/>
    <property type="match status" value="1"/>
</dbReference>
<evidence type="ECO:0000313" key="20">
    <source>
        <dbReference type="Proteomes" id="UP000002605"/>
    </source>
</evidence>
<dbReference type="InterPro" id="IPR043128">
    <property type="entry name" value="Rev_trsase/Diguanyl_cyclase"/>
</dbReference>
<keyword evidence="7" id="KW-0540">Nuclease</keyword>
<proteinExistence type="predicted"/>
<dbReference type="Pfam" id="PF17917">
    <property type="entry name" value="RT_RNaseH"/>
    <property type="match status" value="1"/>
</dbReference>
<evidence type="ECO:0000256" key="9">
    <source>
        <dbReference type="ARBA" id="ARBA00022801"/>
    </source>
</evidence>
<evidence type="ECO:0000313" key="19">
    <source>
        <dbReference type="EMBL" id="CAX44046.1"/>
    </source>
</evidence>
<dbReference type="GeneID" id="8046282"/>
<feature type="region of interest" description="Disordered" evidence="15">
    <location>
        <begin position="162"/>
        <end position="187"/>
    </location>
</feature>
<evidence type="ECO:0000256" key="6">
    <source>
        <dbReference type="ARBA" id="ARBA00022695"/>
    </source>
</evidence>
<evidence type="ECO:0000256" key="1">
    <source>
        <dbReference type="ARBA" id="ARBA00000077"/>
    </source>
</evidence>
<dbReference type="Gene3D" id="3.10.10.10">
    <property type="entry name" value="HIV Type 1 Reverse Transcriptase, subunit A, domain 1"/>
    <property type="match status" value="1"/>
</dbReference>
<dbReference type="InterPro" id="IPR001584">
    <property type="entry name" value="Integrase_cat-core"/>
</dbReference>
<protein>
    <submittedName>
        <fullName evidence="19">Retrotransposon tca3 polyprotein</fullName>
    </submittedName>
</protein>
<evidence type="ECO:0000259" key="17">
    <source>
        <dbReference type="PROSITE" id="PS50994"/>
    </source>
</evidence>
<evidence type="ECO:0000256" key="11">
    <source>
        <dbReference type="ARBA" id="ARBA00022918"/>
    </source>
</evidence>
<keyword evidence="20" id="KW-1185">Reference proteome</keyword>
<evidence type="ECO:0000256" key="2">
    <source>
        <dbReference type="ARBA" id="ARBA00004123"/>
    </source>
</evidence>
<evidence type="ECO:0000256" key="10">
    <source>
        <dbReference type="ARBA" id="ARBA00022884"/>
    </source>
</evidence>
<dbReference type="GO" id="GO:0004523">
    <property type="term" value="F:RNA-DNA hybrid ribonuclease activity"/>
    <property type="evidence" value="ECO:0007669"/>
    <property type="project" value="UniProtKB-EC"/>
</dbReference>
<evidence type="ECO:0000256" key="4">
    <source>
        <dbReference type="ARBA" id="ARBA00022490"/>
    </source>
</evidence>
<feature type="region of interest" description="Disordered" evidence="15">
    <location>
        <begin position="426"/>
        <end position="445"/>
    </location>
</feature>
<dbReference type="Gene3D" id="3.30.420.10">
    <property type="entry name" value="Ribonuclease H-like superfamily/Ribonuclease H"/>
    <property type="match status" value="1"/>
</dbReference>
<keyword evidence="4" id="KW-0963">Cytoplasm</keyword>
<dbReference type="GO" id="GO:0003964">
    <property type="term" value="F:RNA-directed DNA polymerase activity"/>
    <property type="evidence" value="ECO:0007669"/>
    <property type="project" value="UniProtKB-KW"/>
</dbReference>
<keyword evidence="9" id="KW-0378">Hydrolase</keyword>
<keyword evidence="5" id="KW-0808">Transferase</keyword>
<dbReference type="GO" id="GO:0005737">
    <property type="term" value="C:cytoplasm"/>
    <property type="evidence" value="ECO:0007669"/>
    <property type="project" value="UniProtKB-SubCell"/>
</dbReference>
<evidence type="ECO:0000256" key="3">
    <source>
        <dbReference type="ARBA" id="ARBA00004496"/>
    </source>
</evidence>
<dbReference type="SUPFAM" id="SSF53098">
    <property type="entry name" value="Ribonuclease H-like"/>
    <property type="match status" value="1"/>
</dbReference>
<dbReference type="PANTHER" id="PTHR37984:SF5">
    <property type="entry name" value="PROTEIN NYNRIN-LIKE"/>
    <property type="match status" value="1"/>
</dbReference>
<dbReference type="GO" id="GO:0005634">
    <property type="term" value="C:nucleus"/>
    <property type="evidence" value="ECO:0007669"/>
    <property type="project" value="UniProtKB-SubCell"/>
</dbReference>
<dbReference type="PANTHER" id="PTHR37984">
    <property type="entry name" value="PROTEIN CBG26694"/>
    <property type="match status" value="1"/>
</dbReference>
<feature type="region of interest" description="Disordered" evidence="15">
    <location>
        <begin position="1538"/>
        <end position="1570"/>
    </location>
</feature>
<dbReference type="eggNOG" id="KOG0017">
    <property type="taxonomic scope" value="Eukaryota"/>
</dbReference>
<dbReference type="GO" id="GO:0003723">
    <property type="term" value="F:RNA binding"/>
    <property type="evidence" value="ECO:0007669"/>
    <property type="project" value="UniProtKB-KW"/>
</dbReference>
<comment type="subcellular location">
    <subcellularLocation>
        <location evidence="3">Cytoplasm</location>
    </subcellularLocation>
    <subcellularLocation>
        <location evidence="2">Nucleus</location>
    </subcellularLocation>
</comment>
<dbReference type="RefSeq" id="XP_002418741.1">
    <property type="nucleotide sequence ID" value="XM_002418696.1"/>
</dbReference>
<dbReference type="Pfam" id="PF00078">
    <property type="entry name" value="RVT_1"/>
    <property type="match status" value="1"/>
</dbReference>
<evidence type="ECO:0000256" key="7">
    <source>
        <dbReference type="ARBA" id="ARBA00022722"/>
    </source>
</evidence>
<evidence type="ECO:0000259" key="16">
    <source>
        <dbReference type="PROSITE" id="PS50878"/>
    </source>
</evidence>
<reference evidence="19 20" key="1">
    <citation type="journal article" date="2009" name="Genome Res.">
        <title>Comparative genomics of the fungal pathogens Candida dubliniensis and Candida albicans.</title>
        <authorList>
            <person name="Jackson A.P."/>
            <person name="Gamble J.A."/>
            <person name="Yeomans T."/>
            <person name="Moran G.P."/>
            <person name="Saunders D."/>
            <person name="Harris D."/>
            <person name="Aslett M."/>
            <person name="Barrell J.F."/>
            <person name="Butler G."/>
            <person name="Citiulo F."/>
            <person name="Coleman D.C."/>
            <person name="de Groot P.W.J."/>
            <person name="Goodwin T.J."/>
            <person name="Quail M.A."/>
            <person name="McQuillan J."/>
            <person name="Munro C.A."/>
            <person name="Pain A."/>
            <person name="Poulter R.T."/>
            <person name="Rajandream M.A."/>
            <person name="Renauld H."/>
            <person name="Spiering M.J."/>
            <person name="Tivey A."/>
            <person name="Gow N.A.R."/>
            <person name="Barrell B."/>
            <person name="Sullivan D.J."/>
            <person name="Berriman M."/>
        </authorList>
    </citation>
    <scope>NUCLEOTIDE SEQUENCE [LARGE SCALE GENOMIC DNA]</scope>
    <source>
        <strain evidence="20">CD36 / ATCC MYA-646 / CBS 7987 / NCPF 3949 / NRRL Y-17841</strain>
    </source>
</reference>
<accession>B9WCC4</accession>
<evidence type="ECO:0000256" key="12">
    <source>
        <dbReference type="ARBA" id="ARBA00023242"/>
    </source>
</evidence>
<evidence type="ECO:0000256" key="8">
    <source>
        <dbReference type="ARBA" id="ARBA00022759"/>
    </source>
</evidence>
<keyword evidence="10" id="KW-0694">RNA-binding</keyword>
<dbReference type="GO" id="GO:0015074">
    <property type="term" value="P:DNA integration"/>
    <property type="evidence" value="ECO:0007669"/>
    <property type="project" value="InterPro"/>
</dbReference>
<evidence type="ECO:0000256" key="14">
    <source>
        <dbReference type="ARBA" id="ARBA00025615"/>
    </source>
</evidence>
<sequence>MSMFKVLKESVEVMNQSVNAKLAAMNDRITILDNNQKAFMPKQEKDIGNILHKQKKEETDVKDIKTVVGEEKEEIHQVEDFVLKEQQELRNVEKTVLKEEEDLQKIQESITKEAEEVQKVEESTTKQKEELHQVENFILERDQKVTKLEEQINRISDRLNAQRASTQYPQTEAMGTADSRSRSQQPNIGNTLAQDLALIPNLDPEMARLIKGYLPFVILHEINATGGPVGKPPNFRPDLVIQNPNDPDKIQKLMRLQSYMQLSLAPYHLYPMILEPYLQGRYIGYIESAKMNPANGREYSYLDILIAFVKASQLEVGNANTQVELFKIIPIAGQTVGDFIDQIQKKYRQLKQYSNVFVAVRAHVFSHCHKYFPDKIYEPEWLTKTEAKFWNDLDLMLGSAVFQSLDSSSNSNVNAINFNPTPYNINQQSTYDGNSKSLYDRNSRTSYERNTNSLYDKNINSYSRPNYPKTFDKSRFNNTPYGNSQIYYQNTSNSSIKYNPRGYNPFNNNQQKGKPPYRTYRRRGYIWNKGRRSPKIYELSIDPQSQLGQIVNDDDTLDPNLYQVDLIDNDEEDYQHFEEITTEEPFEEQQDQEFDFQINDLQLYEVNITHFATPDKTHNPRILLDSGAEANFIGKQILPWLEDNGLLFSVTKLRRIATARTASNLSHTIESVAIVKIFDVFLEFYILDHLNKVIIGRPTLQKWNYHLTKEGEFISINNQRFHIHSLQLKSEESLEQIRERLKREFAIKYPQLFHTKLRPPPPREFQYRIQLTDHTQIYCKPYKCNQEEQALIKEFIDEKLEAGVLVPAPIDAWLHPIFPIRKTNANQSSTKIAVDLRRLNKVTVRMYTYPTDTKDLLSSLANSNYFSALDLKNAFYQIAIHKDSIKYFGISTAEGNFCFTTLPFGAINSPAIFTNFVRKVLTGITNTFIYMDDILIHTTTLHHHITILKTIMWRLHQNNLQLNYNKLKLIHTKIDFLGYSIQPGKISPQPAKIQAIQNWQIPTTTTQIRAFVNFTNHFRNFIPNIAIYTNPLNELLKHNNGKNIKIQHTPASIKGFNELKNAIIGLPTLHLYDPTLPTIIFTDASNMVVGGYLCQPTFQNDKQVLVPIAFSSHKLNETQGRYSVMEKELLAIIVILEKFRYHCNNTVEIYTDHQSLASLLDKKTTPPPRIARFLDLIGSFSPHVYYLRGKQNFVADIITRYQTQNITEMVDEDKILQNTFTMDKPIQQPPQTQLDAIELDNLNESHIHTIQNLLEQQQHHAPDYNNEELPLQSFKLINDDLYVIINNQLLQYLPRHEYTKACQTIHDKHHPSTRVTDYLCTLAYWHPDHLLIATTIISKCRYCQMNTSIREAIRPYRPLEPIKPFSRWGMDYTGPYFNTEQNRYILVAVEYVTGLTIAVPTMHKDTNQAMNLVQTIISIMSAPTEIVTDQGAEFSSDAFKALCEHNHIKHHITSAHHPQGNGRVEKVNHLLKKILKALTNDTMHEWDLKLYNALRIYNATPTIFNYTPLYLALGIEPHHNLNQLQKDLIENLQRDLPPEVQSTEEHEDNPNNEQQEEGREQQLSREEQEDGRDLVHLRIYELEAIKRARKVHTNLKTRRNAVQNMLKEPYGIPAPFTKGQWVYRIRTKARKYESNFDGPYQVQEVLGKGAYKLRDITGREKGIYNQDQLKLAYSADNDPIQVFSSFNKEYDRVQQKLLDKMQAERDYELSCLSLQQLLDEMPAEKDYELNCLTLQQLHRQRRLLDISSCLDSKSENNSLIIGGKGR</sequence>
<comment type="function">
    <text evidence="14">Integrase (IN) targets the VLP to the nucleus, where a subparticle preintegration complex (PIC) containing at least integrase and the newly synthesized dsDNA copy of the retrotransposon must transit the nuclear membrane. Once in the nucleus, integrase performs the integration of the dsDNA into the host genome.</text>
</comment>
<feature type="compositionally biased region" description="Polar residues" evidence="15">
    <location>
        <begin position="426"/>
        <end position="437"/>
    </location>
</feature>
<keyword evidence="8" id="KW-0255">Endonuclease</keyword>
<dbReference type="InterPro" id="IPR043502">
    <property type="entry name" value="DNA/RNA_pol_sf"/>
</dbReference>
<dbReference type="PROSITE" id="PS50878">
    <property type="entry name" value="RT_POL"/>
    <property type="match status" value="1"/>
</dbReference>
<dbReference type="Proteomes" id="UP000002605">
    <property type="component" value="Chromosome 2"/>
</dbReference>
<dbReference type="KEGG" id="cdu:CD36_22670"/>
<dbReference type="VEuPathDB" id="FungiDB:CD36_22670"/>
<keyword evidence="12" id="KW-0539">Nucleus</keyword>
<dbReference type="InterPro" id="IPR012337">
    <property type="entry name" value="RNaseH-like_sf"/>
</dbReference>
<dbReference type="InterPro" id="IPR036397">
    <property type="entry name" value="RNaseH_sf"/>
</dbReference>
<feature type="domain" description="Reverse transcriptase" evidence="16">
    <location>
        <begin position="801"/>
        <end position="981"/>
    </location>
</feature>
<dbReference type="InterPro" id="IPR050951">
    <property type="entry name" value="Retrovirus_Pol_polyprotein"/>
</dbReference>
<dbReference type="SUPFAM" id="SSF56672">
    <property type="entry name" value="DNA/RNA polymerases"/>
    <property type="match status" value="1"/>
</dbReference>
<dbReference type="InterPro" id="IPR000477">
    <property type="entry name" value="RT_dom"/>
</dbReference>
<dbReference type="PROSITE" id="PS50994">
    <property type="entry name" value="INTEGRASE"/>
    <property type="match status" value="1"/>
</dbReference>
<evidence type="ECO:0000313" key="18">
    <source>
        <dbReference type="CGD" id="CAL0000165725"/>
    </source>
</evidence>
<keyword evidence="6" id="KW-0548">Nucleotidyltransferase</keyword>
<dbReference type="CDD" id="cd09274">
    <property type="entry name" value="RNase_HI_RT_Ty3"/>
    <property type="match status" value="1"/>
</dbReference>
<gene>
    <name evidence="19" type="primary">POL94</name>
    <name evidence="18" type="ordered locus">Cd36_22670</name>
    <name evidence="19" type="ORF">CD36_22670</name>
</gene>
<comment type="function">
    <text evidence="13">Reverse transcriptase/ribonuclease H (RT) is a multifunctional enzyme that catalyzes the conversion of the retro-elements RNA genome into dsDNA within the VLP. The enzyme displays a DNA polymerase activity that can copy either DNA or RNA templates, and a ribonuclease H (RNase H) activity that cleaves the RNA strand of RNA-DNA heteroduplexes during plus-strand synthesis and hydrolyzes RNA primers. The conversion leads to a linear dsDNA copy of the retrotransposon that includes long terminal repeats (LTRs) at both ends.</text>
</comment>
<dbReference type="HOGENOM" id="CLU_238940_0_0_1"/>
<dbReference type="CDD" id="cd00303">
    <property type="entry name" value="retropepsin_like"/>
    <property type="match status" value="1"/>
</dbReference>
<dbReference type="InterPro" id="IPR041373">
    <property type="entry name" value="RT_RNaseH"/>
</dbReference>
<feature type="domain" description="Integrase catalytic" evidence="17">
    <location>
        <begin position="1360"/>
        <end position="1525"/>
    </location>
</feature>
<evidence type="ECO:0000256" key="5">
    <source>
        <dbReference type="ARBA" id="ARBA00022679"/>
    </source>
</evidence>
<name>B9WCC4_CANDC</name>
<comment type="catalytic activity">
    <reaction evidence="1">
        <text>Endonucleolytic cleavage to 5'-phosphomonoester.</text>
        <dbReference type="EC" id="3.1.26.4"/>
    </reaction>
</comment>
<dbReference type="Pfam" id="PF00665">
    <property type="entry name" value="rve"/>
    <property type="match status" value="1"/>
</dbReference>
<dbReference type="EMBL" id="FM992689">
    <property type="protein sequence ID" value="CAX44046.1"/>
    <property type="molecule type" value="Genomic_DNA"/>
</dbReference>
<dbReference type="Gene3D" id="3.30.70.270">
    <property type="match status" value="2"/>
</dbReference>
<dbReference type="CGD" id="CAL0000165725">
    <property type="gene designation" value="Cd36_22670"/>
</dbReference>
<organism evidence="19 20">
    <name type="scientific">Candida dubliniensis (strain CD36 / ATCC MYA-646 / CBS 7987 / NCPF 3949 / NRRL Y-17841)</name>
    <name type="common">Yeast</name>
    <dbReference type="NCBI Taxonomy" id="573826"/>
    <lineage>
        <taxon>Eukaryota</taxon>
        <taxon>Fungi</taxon>
        <taxon>Dikarya</taxon>
        <taxon>Ascomycota</taxon>
        <taxon>Saccharomycotina</taxon>
        <taxon>Pichiomycetes</taxon>
        <taxon>Debaryomycetaceae</taxon>
        <taxon>Candida/Lodderomyces clade</taxon>
        <taxon>Candida</taxon>
    </lineage>
</organism>
<dbReference type="OrthoDB" id="4096693at2759"/>